<dbReference type="Gene3D" id="3.30.420.40">
    <property type="match status" value="1"/>
</dbReference>
<feature type="non-terminal residue" evidence="5">
    <location>
        <position position="68"/>
    </location>
</feature>
<dbReference type="Gene3D" id="3.30.420.150">
    <property type="entry name" value="Exopolyphosphatase. Domain 2"/>
    <property type="match status" value="1"/>
</dbReference>
<dbReference type="InterPro" id="IPR000407">
    <property type="entry name" value="GDA1_CD39_NTPase"/>
</dbReference>
<comment type="similarity">
    <text evidence="1 4">Belongs to the GDA1/CD39 NTPase family.</text>
</comment>
<dbReference type="Pfam" id="PF01150">
    <property type="entry name" value="GDA1_CD39"/>
    <property type="match status" value="1"/>
</dbReference>
<protein>
    <submittedName>
        <fullName evidence="5">Uncharacterized protein</fullName>
    </submittedName>
</protein>
<proteinExistence type="inferred from homology"/>
<dbReference type="GO" id="GO:0016787">
    <property type="term" value="F:hydrolase activity"/>
    <property type="evidence" value="ECO:0007669"/>
    <property type="project" value="UniProtKB-KW"/>
</dbReference>
<gene>
    <name evidence="5" type="primary">ORF41869</name>
</gene>
<feature type="active site" description="Proton acceptor" evidence="3">
    <location>
        <position position="23"/>
    </location>
</feature>
<evidence type="ECO:0000256" key="2">
    <source>
        <dbReference type="ARBA" id="ARBA00022801"/>
    </source>
</evidence>
<evidence type="ECO:0000313" key="5">
    <source>
        <dbReference type="EMBL" id="CEK61297.1"/>
    </source>
</evidence>
<dbReference type="EMBL" id="HACG01014432">
    <property type="protein sequence ID" value="CEK61297.1"/>
    <property type="molecule type" value="Transcribed_RNA"/>
</dbReference>
<organism evidence="5">
    <name type="scientific">Arion vulgaris</name>
    <dbReference type="NCBI Taxonomy" id="1028688"/>
    <lineage>
        <taxon>Eukaryota</taxon>
        <taxon>Metazoa</taxon>
        <taxon>Spiralia</taxon>
        <taxon>Lophotrochozoa</taxon>
        <taxon>Mollusca</taxon>
        <taxon>Gastropoda</taxon>
        <taxon>Heterobranchia</taxon>
        <taxon>Euthyneura</taxon>
        <taxon>Panpulmonata</taxon>
        <taxon>Eupulmonata</taxon>
        <taxon>Stylommatophora</taxon>
        <taxon>Helicina</taxon>
        <taxon>Arionoidea</taxon>
        <taxon>Arionidae</taxon>
        <taxon>Arion</taxon>
    </lineage>
</organism>
<dbReference type="PROSITE" id="PS01238">
    <property type="entry name" value="GDA1_CD39_NTPASE"/>
    <property type="match status" value="1"/>
</dbReference>
<evidence type="ECO:0000256" key="4">
    <source>
        <dbReference type="RuleBase" id="RU003833"/>
    </source>
</evidence>
<sequence>MTSRKTSPLLLQRIIEVISGKQEGVYAWIAINYVLDRFSHSSSGSGTSLATLDVVHTVERETPVTHTR</sequence>
<evidence type="ECO:0000256" key="3">
    <source>
        <dbReference type="PIRSR" id="PIRSR600407-1"/>
    </source>
</evidence>
<reference evidence="5" key="1">
    <citation type="submission" date="2014-12" db="EMBL/GenBank/DDBJ databases">
        <title>Insight into the proteome of Arion vulgaris.</title>
        <authorList>
            <person name="Aradska J."/>
            <person name="Bulat T."/>
            <person name="Smidak R."/>
            <person name="Sarate P."/>
            <person name="Gangsoo J."/>
            <person name="Sialana F."/>
            <person name="Bilban M."/>
            <person name="Lubec G."/>
        </authorList>
    </citation>
    <scope>NUCLEOTIDE SEQUENCE</scope>
    <source>
        <tissue evidence="5">Skin</tissue>
    </source>
</reference>
<dbReference type="AlphaFoldDB" id="A0A0B6YYT1"/>
<accession>A0A0B6YYT1</accession>
<evidence type="ECO:0000256" key="1">
    <source>
        <dbReference type="ARBA" id="ARBA00009283"/>
    </source>
</evidence>
<keyword evidence="2 4" id="KW-0378">Hydrolase</keyword>
<name>A0A0B6YYT1_9EUPU</name>